<accession>A0A2T4IM12</accession>
<protein>
    <submittedName>
        <fullName evidence="1">Uncharacterized protein</fullName>
    </submittedName>
</protein>
<comment type="caution">
    <text evidence="1">The sequence shown here is derived from an EMBL/GenBank/DDBJ whole genome shotgun (WGS) entry which is preliminary data.</text>
</comment>
<dbReference type="Proteomes" id="UP000240259">
    <property type="component" value="Unassembled WGS sequence"/>
</dbReference>
<dbReference type="RefSeq" id="WP_107652717.1">
    <property type="nucleotide sequence ID" value="NZ_PZJX01000060.1"/>
</dbReference>
<proteinExistence type="predicted"/>
<organism evidence="1 2">
    <name type="scientific">Mesorhizobium helmanticense</name>
    <dbReference type="NCBI Taxonomy" id="1776423"/>
    <lineage>
        <taxon>Bacteria</taxon>
        <taxon>Pseudomonadati</taxon>
        <taxon>Pseudomonadota</taxon>
        <taxon>Alphaproteobacteria</taxon>
        <taxon>Hyphomicrobiales</taxon>
        <taxon>Phyllobacteriaceae</taxon>
        <taxon>Mesorhizobium</taxon>
    </lineage>
</organism>
<name>A0A2T4IM12_9HYPH</name>
<reference evidence="1 2" key="1">
    <citation type="submission" date="2018-03" db="EMBL/GenBank/DDBJ databases">
        <title>Genome sequence of the symbiotic type strain Mesorhizobium helmanticense CSLC115NT isolated from Lotus corniculatus nodules.</title>
        <authorList>
            <person name="Sannazzaro A.I."/>
            <person name="Torres Tejerizo G.A."/>
            <person name="Dip D."/>
            <person name="Caballero M."/>
            <person name="Pistorio M."/>
            <person name="Estrella M.J."/>
        </authorList>
    </citation>
    <scope>NUCLEOTIDE SEQUENCE [LARGE SCALE GENOMIC DNA]</scope>
    <source>
        <strain evidence="1 2">CSLC115N</strain>
    </source>
</reference>
<keyword evidence="2" id="KW-1185">Reference proteome</keyword>
<evidence type="ECO:0000313" key="1">
    <source>
        <dbReference type="EMBL" id="PTE06645.1"/>
    </source>
</evidence>
<evidence type="ECO:0000313" key="2">
    <source>
        <dbReference type="Proteomes" id="UP000240259"/>
    </source>
</evidence>
<dbReference type="EMBL" id="PZJX01000060">
    <property type="protein sequence ID" value="PTE06645.1"/>
    <property type="molecule type" value="Genomic_DNA"/>
</dbReference>
<dbReference type="OrthoDB" id="3524978at2"/>
<sequence length="94" mass="10333">MPLTEAVSRANRIDWRMHAPLWEGVLIKASGAIDAGFGIPDARGERDLLDGRGRRHDEGRARRRAPQLIDVNDPEAAKVARELPDPVEGVKMAA</sequence>
<dbReference type="AlphaFoldDB" id="A0A2T4IM12"/>
<gene>
    <name evidence="1" type="ORF">C9427_30420</name>
</gene>